<dbReference type="RefSeq" id="WP_280628924.1">
    <property type="nucleotide sequence ID" value="NZ_CP123498.1"/>
</dbReference>
<dbReference type="InterPro" id="IPR003774">
    <property type="entry name" value="AlgH-like"/>
</dbReference>
<dbReference type="NCBIfam" id="NF001266">
    <property type="entry name" value="PRK00228.1-1"/>
    <property type="match status" value="1"/>
</dbReference>
<name>A0AA95GEK0_9GAMM</name>
<evidence type="ECO:0000313" key="3">
    <source>
        <dbReference type="EMBL" id="WGL94735.1"/>
    </source>
</evidence>
<dbReference type="HAMAP" id="MF_00758">
    <property type="entry name" value="UPF0301"/>
    <property type="match status" value="1"/>
</dbReference>
<dbReference type="GO" id="GO:0005829">
    <property type="term" value="C:cytosol"/>
    <property type="evidence" value="ECO:0007669"/>
    <property type="project" value="TreeGrafter"/>
</dbReference>
<dbReference type="Proteomes" id="UP001177597">
    <property type="component" value="Chromosome"/>
</dbReference>
<accession>A0AA95GEK0</accession>
<evidence type="ECO:0000256" key="1">
    <source>
        <dbReference type="ARBA" id="ARBA00009600"/>
    </source>
</evidence>
<dbReference type="PANTHER" id="PTHR30327:SF1">
    <property type="entry name" value="UPF0301 PROTEIN YQGE"/>
    <property type="match status" value="1"/>
</dbReference>
<dbReference type="EMBL" id="CP123498">
    <property type="protein sequence ID" value="WGL94735.1"/>
    <property type="molecule type" value="Genomic_DNA"/>
</dbReference>
<protein>
    <recommendedName>
        <fullName evidence="2">UPF0301 protein QE207_13675</fullName>
    </recommendedName>
</protein>
<dbReference type="AlphaFoldDB" id="A0AA95GEK0"/>
<reference evidence="3" key="1">
    <citation type="submission" date="2023-04" db="EMBL/GenBank/DDBJ databases">
        <title>Genome dynamics across the evolutionary transition to endosymbiosis.</title>
        <authorList>
            <person name="Siozios S."/>
            <person name="Nadal-Jimenez P."/>
            <person name="Azagi T."/>
            <person name="Sprong H."/>
            <person name="Frost C.L."/>
            <person name="Parratt S.R."/>
            <person name="Taylor G."/>
            <person name="Brettell L."/>
            <person name="Lew K.C."/>
            <person name="Croft L."/>
            <person name="King K.C."/>
            <person name="Brockhurst M.A."/>
            <person name="Hypsa V."/>
            <person name="Novakova E."/>
            <person name="Darby A.C."/>
            <person name="Hurst G.D.D."/>
        </authorList>
    </citation>
    <scope>NUCLEOTIDE SEQUENCE</scope>
    <source>
        <strain evidence="3">AIh</strain>
    </source>
</reference>
<dbReference type="SUPFAM" id="SSF143456">
    <property type="entry name" value="VC0467-like"/>
    <property type="match status" value="1"/>
</dbReference>
<evidence type="ECO:0000313" key="4">
    <source>
        <dbReference type="Proteomes" id="UP001177597"/>
    </source>
</evidence>
<dbReference type="Pfam" id="PF02622">
    <property type="entry name" value="DUF179"/>
    <property type="match status" value="1"/>
</dbReference>
<proteinExistence type="inferred from homology"/>
<dbReference type="Gene3D" id="3.40.1740.10">
    <property type="entry name" value="VC0467-like"/>
    <property type="match status" value="1"/>
</dbReference>
<gene>
    <name evidence="3" type="ORF">QE207_13675</name>
</gene>
<sequence>MNLQNHFLIAMPTLLDPFFQKSVVYICEHNEKGAMGLVFNRPIEQISINSILKNLNIKTTEYDHITELSQPVFSGGPIAEAHGFILHSPQNGFHSTLKLSDEIMITTSKDILETLGTTKQPEKTLIALGYSSWEQGQLEKEMMENNWLTAKADSNIIFHTPITERWREAAALIGIDIYNISNQAGHA</sequence>
<comment type="similarity">
    <text evidence="1 2">Belongs to the UPF0301 (AlgH) family.</text>
</comment>
<evidence type="ECO:0000256" key="2">
    <source>
        <dbReference type="HAMAP-Rule" id="MF_00758"/>
    </source>
</evidence>
<dbReference type="Gene3D" id="3.30.70.1300">
    <property type="entry name" value="VC0467-like domains"/>
    <property type="match status" value="1"/>
</dbReference>
<dbReference type="PANTHER" id="PTHR30327">
    <property type="entry name" value="UNCHARACTERIZED PROTEIN YQGE"/>
    <property type="match status" value="1"/>
</dbReference>
<organism evidence="3 4">
    <name type="scientific">Arsenophonus nasoniae</name>
    <name type="common">son-killer infecting Nasonia vitripennis</name>
    <dbReference type="NCBI Taxonomy" id="638"/>
    <lineage>
        <taxon>Bacteria</taxon>
        <taxon>Pseudomonadati</taxon>
        <taxon>Pseudomonadota</taxon>
        <taxon>Gammaproteobacteria</taxon>
        <taxon>Enterobacterales</taxon>
        <taxon>Morganellaceae</taxon>
        <taxon>Arsenophonus</taxon>
    </lineage>
</organism>